<organism evidence="2 3">
    <name type="scientific">Rhodotorula paludigena</name>
    <dbReference type="NCBI Taxonomy" id="86838"/>
    <lineage>
        <taxon>Eukaryota</taxon>
        <taxon>Fungi</taxon>
        <taxon>Dikarya</taxon>
        <taxon>Basidiomycota</taxon>
        <taxon>Pucciniomycotina</taxon>
        <taxon>Microbotryomycetes</taxon>
        <taxon>Sporidiobolales</taxon>
        <taxon>Sporidiobolaceae</taxon>
        <taxon>Rhodotorula</taxon>
    </lineage>
</organism>
<evidence type="ECO:0000313" key="3">
    <source>
        <dbReference type="Proteomes" id="UP001342314"/>
    </source>
</evidence>
<accession>A0AAV5G7T5</accession>
<protein>
    <recommendedName>
        <fullName evidence="4">Proteophosphoglycan ppg4</fullName>
    </recommendedName>
</protein>
<sequence>MTCSNFLHRDTDFLHRLRQFNEDSQRVESQRKALADELATATQHDPELVQRLHAQILASHAVAAAPALVPTTVGPVDDFLLGPLDEDLAVEALPQVPRRADELSPLFGATAASLAAMPFLDLTPLDDIPELASMSAAALPLPAVVGDAFSWADSMSSFDAAMAAGSAPSTQSSSSPLSCSPFFSPLDLGAQSAWTSPSFSPRSFSTFPQAKYDGDSLALIPPAFPASVIDEQLFASTGSAPWSSASLDIDVVPLARKLSQAGKSRTRGASEAPRFDPVGREHNRQASTVSTASSDLLVSPLLKPLTRANSTTVRKRTARTINEDPALVAVKNSEHVFAVHTQGGRKSDEGLTRLYIDESSLSPVSPIGRAVFGDEGYTPAHLAEDCTLGSVYSFYTPARVPWTVSFTLTGAAAFPAAPVSSEVHQPLHTFFHFLPGDLVVSPSHPLGSRDWWRMQECRAAHPGYPGDGHWTARFDDDGQAEKRRPARIFNHFAKCWAAQGAFSAEDGGEWSLMKLAKLTKAVK</sequence>
<feature type="compositionally biased region" description="Basic and acidic residues" evidence="1">
    <location>
        <begin position="273"/>
        <end position="284"/>
    </location>
</feature>
<evidence type="ECO:0000256" key="1">
    <source>
        <dbReference type="SAM" id="MobiDB-lite"/>
    </source>
</evidence>
<comment type="caution">
    <text evidence="2">The sequence shown here is derived from an EMBL/GenBank/DDBJ whole genome shotgun (WGS) entry which is preliminary data.</text>
</comment>
<dbReference type="AlphaFoldDB" id="A0AAV5G7T5"/>
<evidence type="ECO:0000313" key="2">
    <source>
        <dbReference type="EMBL" id="GJN88565.1"/>
    </source>
</evidence>
<name>A0AAV5G7T5_9BASI</name>
<dbReference type="EMBL" id="BQKY01000003">
    <property type="protein sequence ID" value="GJN88565.1"/>
    <property type="molecule type" value="Genomic_DNA"/>
</dbReference>
<gene>
    <name evidence="2" type="ORF">Rhopal_001531-T1</name>
</gene>
<evidence type="ECO:0008006" key="4">
    <source>
        <dbReference type="Google" id="ProtNLM"/>
    </source>
</evidence>
<dbReference type="Proteomes" id="UP001342314">
    <property type="component" value="Unassembled WGS sequence"/>
</dbReference>
<proteinExistence type="predicted"/>
<feature type="region of interest" description="Disordered" evidence="1">
    <location>
        <begin position="260"/>
        <end position="292"/>
    </location>
</feature>
<keyword evidence="3" id="KW-1185">Reference proteome</keyword>
<reference evidence="2 3" key="1">
    <citation type="submission" date="2021-12" db="EMBL/GenBank/DDBJ databases">
        <title>High titer production of polyol ester of fatty acids by Rhodotorula paludigena BS15 towards product separation-free biomass refinery.</title>
        <authorList>
            <person name="Mano J."/>
            <person name="Ono H."/>
            <person name="Tanaka T."/>
            <person name="Naito K."/>
            <person name="Sushida H."/>
            <person name="Ike M."/>
            <person name="Tokuyasu K."/>
            <person name="Kitaoka M."/>
        </authorList>
    </citation>
    <scope>NUCLEOTIDE SEQUENCE [LARGE SCALE GENOMIC DNA]</scope>
    <source>
        <strain evidence="2 3">BS15</strain>
    </source>
</reference>